<sequence>MFKAGGSHTLVTDKSGNLWVFGSNEYGQLGMEVNSGTHYANFKPKKLIISDNRPAVNEISAEKGNNCIVIQCSNLSYELNISEGIYSEDDLGDVENQLNDGICRSDLSCDLVKVRFGTTNENKVVFRLISTGEGFCQIHFHNLETAGMFGFVNKTLRPACTKNLGFCDYQADNFSPLFFIGRNRISSISAGQYHSLVLTENSYSGKRILWAWGSNMYGQLGTTAKLCKYADGFYKPCEDGSSYISSPLQLEEFLFLNRNIISFSAGGYHSIVQDSSNALWCFGWNRYGQCGNPLPIIATLELANPVPMLIPSQFHSTGTTQVLNYSRRASKFDGSLTFTLFSTENGLMSVGSNSFGQLIRFTNNLGKENPNFESGKIDAVGTDDQLVLGFVAGSFQSFVQTFRPYCNPGYFSIDGRSPCLICEAGSYAALAGSRNFSSMSLDQSMAHPYFSGTEVMFKHVNITLSCVACPAGTFSKNGSLNCSACGVGEYSFHGASQCHLCPPGTYGREVSASVCGLCEPGKSSLVGQSDCSSCLPGVYASSAGSSSCAQCSIGSFAPSSNTVLCEPCYAGFYQNASGQTMCVVCPESLTTGQKGSKYLDECLALCKAGQEGNSLYSNGPALKNCRDCVKGTYSFNPNTVNGFGATSCLSCGAGKYSQSGASECSNCSAGTFGSKTNASSCILCAAGTYSSQLASSYCKDCIAGLSSIENSSSCAVCPAGSFSAEKSKNCTDCGPGRYSAYDGLPNCLICGAGSYNSISRASSCSVCLGGTFASGWGLSACRVCNPGSVSSSNATTCLECLPGTYAGWFGQSTCSLCEIAKYQSQSNSTACLACPEGKHTQGPLNILDARCLSGPRVCDIPELHLSLDNCVPFCMPGYFSFWGTFPCLECPAGYFNARNASTYCLACSAGTFVSSSAQTVCETCSAGSYSNIHSTTCALCDSGEFQNVDRASMCEKCFYGTYTETGGSSLCTPCPIRMKADDSILYIGVRDCRACYFFSSGAQRKYLDIRDCCDNISTSWLPLNFNFTDSEVNLTNIGIEALEIAANTAIFQLTGDISNLIRLEQDLLGYSVGDSENMSWTLYIQYGGFQIQGWSQSFTQPRRDNITAELVPWDTLLGFDQYEERLTNAYSNQLGLQIVEMSTTAQLFPSSGPSNCTRLEDFPCVRSQLTPVCKVSCFSPYSATALYKPATLSTSRLGTNSSSSCIRRCVKGSVYSESAVSGAINLCKTCSQGYFFDSDPLGSDITCKECDAGTYSPKSAGTLGITACRVCAPGTYSDQNHSSSCKQCTAGTYGEETGISVCTECLSGTFASTIGLTSCILCPAGYFSNATNATVCSSCKDQTYSSIGAALCIQCEPGKVGNGTGQSSCLSCPAGKISVPPSQGDTLDSLSNPGNTSMNNTISGNNSSLEPGLYDDPYQIFLLSCRPCAPGNYSNEGTTACMQCPAGKYSNISEASACNQCPEGSTSEREFGSLRCKFCDAGKYSPGDTSSCIDCSAGYFSYEINSSDCLPCPAGTYNAHNGSSFCSLCTFGEFSTGSAIACESCGVNQNTTSKAQISKLNCKTFCPVGHVGYNGIQPCFPCLAGAFMSRPGARCAVENLAKTVFWNITGVSLVGDDNGSCRLTATNESRLQRAFGCVNCTAGYFQNMSGQSSCAICPYGSYASSGAVLCTECPTGAVTLGKGSSSVLDCLLACKSGYYSLNGQQPCSICHPGKFSLFQYNLNFGSTKCELCPHGTFMPSYGASFCYSCPAGKSTLSTGATNIGTCRGNVAKILCSPLQRASVQVAASYTLFDIVTNSSNEGYFLAKDRPISQSAEVIILDGGTGYVDGDLKIFSGAQEGAHGTFLTKAGRIVSIVLDSESKPDPYIADDRVDLMYRGTTQKMSGSITAIDFNLSEPLIGCEQAEIIAYQDFNGLVHDVLVALVMCNSTSCYARIMVDGEGFADPVRFKIRSSKSNASECRCGSGLMKIQRFSPLVLLNEPYSLSDDLGNSAKNGSAVTNCKTEHCQEVGFDGVCVYNGSHISRIDVLSPGNGFNPFSFPTVNCSFLGEAGLQAFLLQIRIDQALIGESVEDYSNHGLCVHITTAKDAVLSINPLARLHKKFGCEVNSTMACSVTLDQNTLDNERLYAFLMLAIGYTSIELAGSECNSQIMVNLTAGSDNANRNVSGALFCHGQTDLWGNKLNISIIFIEVLVSHETEDFSGKQMHFALSLSGVNHSGSQLWRNLVKHLPILDHSIDSWLGQVNVSASQSAVDLVVFQASSIGFDIIPESIPEHKDLEAQHHVFKRGVALKMIGAGFLAEDRVTASNNHAHFVASPVYLDVDIENETYTINLNESSTVNSFNFFGLERMLPKVAAGSANVTLDGYLDVPGCVWPDSNEMVWVLLIQDSVLIETQDAGHTISHPKGLFGTNSGVVVQIKGLASDPELMLSWSIIGLLEENTAFLMRASCTLQSNQRLRQRFPLTVLGQSTSWFTPFNSKWFRFVNTTYFRIEIVCNPEKELVGCDFVYMNFNASGEAYLLHDPWTASLDSHRTAYANESIHLHIRGASGSEFPHSSIEIYGSVKRSDPGAVVRTMMQEAMGIDYHNPICGTTACQDLAFSSNDVRFVLSTWNSAEYQMAGPYFPQSNCVAHRGTAKAGSSCIFPFEYKGQVFGQCTTQDYTVPWCSTTPVFQGLWGECVCDRLRRGLRLRSKVRIIEEGPLFQERGSALIRLLKPLSSIGITDVNGTLEVFFPWFDSKRSISASNNIEMKVMFLPKAAMKCEENLSTSGANASGPRGQCERLGFVTNWLGQPGRTAKMICRSPVTIGSDVIWKISGSQNSTTVQENLLDFVSQLQCRKSGLLKEISLCAAEKFRMLPVSSPELFGKQFCFWTDTSAYAGSHPGETYLQPACSSCSGTSCTTRFEPFRAWELIDNV</sequence>
<dbReference type="SUPFAM" id="SSF57184">
    <property type="entry name" value="Growth factor receptor domain"/>
    <property type="match status" value="6"/>
</dbReference>
<dbReference type="Gene3D" id="2.10.10.10">
    <property type="entry name" value="Fibronectin, type II, collagen-binding"/>
    <property type="match status" value="1"/>
</dbReference>
<dbReference type="InterPro" id="IPR009091">
    <property type="entry name" value="RCC1/BLIP-II"/>
</dbReference>
<dbReference type="SUPFAM" id="SSF57440">
    <property type="entry name" value="Kringle-like"/>
    <property type="match status" value="1"/>
</dbReference>
<evidence type="ECO:0000256" key="3">
    <source>
        <dbReference type="PROSITE-ProRule" id="PRU00235"/>
    </source>
</evidence>
<evidence type="ECO:0000313" key="6">
    <source>
        <dbReference type="EMBL" id="CAD8651876.1"/>
    </source>
</evidence>
<dbReference type="Pfam" id="PF07699">
    <property type="entry name" value="Ephrin_rec_like"/>
    <property type="match status" value="4"/>
</dbReference>
<evidence type="ECO:0000256" key="1">
    <source>
        <dbReference type="ARBA" id="ARBA00022737"/>
    </source>
</evidence>
<dbReference type="InterPro" id="IPR009030">
    <property type="entry name" value="Growth_fac_rcpt_cys_sf"/>
</dbReference>
<gene>
    <name evidence="5" type="ORF">CCUR1050_LOCUS27368</name>
    <name evidence="6" type="ORF">CCUR1050_LOCUS27376</name>
</gene>
<dbReference type="InterPro" id="IPR011641">
    <property type="entry name" value="Tyr-kin_ephrin_A/B_rcpt-like"/>
</dbReference>
<dbReference type="SUPFAM" id="SSF50985">
    <property type="entry name" value="RCC1/BLIP-II"/>
    <property type="match status" value="1"/>
</dbReference>
<dbReference type="SUPFAM" id="SSF57586">
    <property type="entry name" value="TNF receptor-like"/>
    <property type="match status" value="1"/>
</dbReference>
<evidence type="ECO:0000256" key="2">
    <source>
        <dbReference type="ARBA" id="ARBA00023157"/>
    </source>
</evidence>
<dbReference type="PANTHER" id="PTHR46967">
    <property type="entry name" value="INSULIN-LIKE GROWTH FACTOR BINDING PROTEIN,N-TERMINAL"/>
    <property type="match status" value="1"/>
</dbReference>
<accession>A0A6T8CEZ4</accession>
<dbReference type="InterPro" id="IPR006212">
    <property type="entry name" value="Furin_repeat"/>
</dbReference>
<dbReference type="SMART" id="SM00059">
    <property type="entry name" value="FN2"/>
    <property type="match status" value="1"/>
</dbReference>
<dbReference type="Gene3D" id="2.130.10.30">
    <property type="entry name" value="Regulator of chromosome condensation 1/beta-lactamase-inhibitor protein II"/>
    <property type="match status" value="2"/>
</dbReference>
<dbReference type="InterPro" id="IPR000408">
    <property type="entry name" value="Reg_chr_condens"/>
</dbReference>
<dbReference type="EMBL" id="HBEZ01049751">
    <property type="protein sequence ID" value="CAD8651862.1"/>
    <property type="molecule type" value="Transcribed_RNA"/>
</dbReference>
<dbReference type="InterPro" id="IPR036943">
    <property type="entry name" value="FN_type2_sf"/>
</dbReference>
<feature type="domain" description="Fibronectin type-II" evidence="4">
    <location>
        <begin position="2635"/>
        <end position="2679"/>
    </location>
</feature>
<dbReference type="Pfam" id="PF13540">
    <property type="entry name" value="RCC1_2"/>
    <property type="match status" value="3"/>
</dbReference>
<keyword evidence="2" id="KW-1015">Disulfide bond</keyword>
<feature type="repeat" description="RCC1" evidence="3">
    <location>
        <begin position="207"/>
        <end position="276"/>
    </location>
</feature>
<keyword evidence="1" id="KW-0677">Repeat</keyword>
<dbReference type="CDD" id="cd00185">
    <property type="entry name" value="TNFRSF"/>
    <property type="match status" value="1"/>
</dbReference>
<evidence type="ECO:0000259" key="4">
    <source>
        <dbReference type="PROSITE" id="PS51092"/>
    </source>
</evidence>
<reference evidence="6" key="1">
    <citation type="submission" date="2021-01" db="EMBL/GenBank/DDBJ databases">
        <authorList>
            <person name="Corre E."/>
            <person name="Pelletier E."/>
            <person name="Niang G."/>
            <person name="Scheremetjew M."/>
            <person name="Finn R."/>
            <person name="Kale V."/>
            <person name="Holt S."/>
            <person name="Cochrane G."/>
            <person name="Meng A."/>
            <person name="Brown T."/>
            <person name="Cohen L."/>
        </authorList>
    </citation>
    <scope>NUCLEOTIDE SEQUENCE</scope>
    <source>
        <strain evidence="6">CCAP979/52</strain>
    </source>
</reference>
<proteinExistence type="predicted"/>
<dbReference type="PROSITE" id="PS50012">
    <property type="entry name" value="RCC1_3"/>
    <property type="match status" value="1"/>
</dbReference>
<dbReference type="PANTHER" id="PTHR46967:SF2">
    <property type="entry name" value="SUSHI, VON WILLEBRAND FACTOR TYPE A, EGF AND PENTRAXIN DOMAIN-CONTAINING PROTEIN 1-LIKE"/>
    <property type="match status" value="1"/>
</dbReference>
<evidence type="ECO:0000313" key="5">
    <source>
        <dbReference type="EMBL" id="CAD8651862.1"/>
    </source>
</evidence>
<protein>
    <recommendedName>
        <fullName evidence="4">Fibronectin type-II domain-containing protein</fullName>
    </recommendedName>
</protein>
<dbReference type="InterPro" id="IPR013806">
    <property type="entry name" value="Kringle-like"/>
</dbReference>
<dbReference type="InterPro" id="IPR000562">
    <property type="entry name" value="FN_type2_dom"/>
</dbReference>
<dbReference type="PROSITE" id="PS51092">
    <property type="entry name" value="FN2_2"/>
    <property type="match status" value="1"/>
</dbReference>
<dbReference type="SMART" id="SM01411">
    <property type="entry name" value="Ephrin_rec_like"/>
    <property type="match status" value="17"/>
</dbReference>
<organism evidence="6">
    <name type="scientific">Cryptomonas curvata</name>
    <dbReference type="NCBI Taxonomy" id="233186"/>
    <lineage>
        <taxon>Eukaryota</taxon>
        <taxon>Cryptophyceae</taxon>
        <taxon>Cryptomonadales</taxon>
        <taxon>Cryptomonadaceae</taxon>
        <taxon>Cryptomonas</taxon>
    </lineage>
</organism>
<dbReference type="EMBL" id="HBEZ01049760">
    <property type="protein sequence ID" value="CAD8651876.1"/>
    <property type="molecule type" value="Transcribed_RNA"/>
</dbReference>
<dbReference type="Gene3D" id="2.10.50.10">
    <property type="entry name" value="Tumor Necrosis Factor Receptor, subunit A, domain 2"/>
    <property type="match status" value="13"/>
</dbReference>
<dbReference type="SMART" id="SM00261">
    <property type="entry name" value="FU"/>
    <property type="match status" value="6"/>
</dbReference>
<name>A0A6T8CEZ4_9CRYP</name>
<dbReference type="Pfam" id="PF00040">
    <property type="entry name" value="fn2"/>
    <property type="match status" value="1"/>
</dbReference>